<name>A0A8S1P682_9CILI</name>
<evidence type="ECO:0000313" key="1">
    <source>
        <dbReference type="EMBL" id="CAD8098425.1"/>
    </source>
</evidence>
<proteinExistence type="predicted"/>
<protein>
    <submittedName>
        <fullName evidence="1">Uncharacterized protein</fullName>
    </submittedName>
</protein>
<dbReference type="OrthoDB" id="297117at2759"/>
<dbReference type="Proteomes" id="UP000692954">
    <property type="component" value="Unassembled WGS sequence"/>
</dbReference>
<evidence type="ECO:0000313" key="2">
    <source>
        <dbReference type="Proteomes" id="UP000692954"/>
    </source>
</evidence>
<sequence length="346" mass="40391">MSLILKHHLILPNFKLNETIPFKNQKSNSITTLRSVQKTQATQKKSLDKHQPTVEIQANKTDFTFPVINKTSQKEKTYKPNLTIRTAYTDDKTIKDYLDHLNTLRSQKNTQKQNKFKKVRTETEIVQYGDIKFKKVKENSIKKSVALVSNIKNPQSHTYIKFSEQIYALIFSLENLKKYINNERKLFQVIKQLIGLKKNLKKVILKPNGEELVEIQDISKLCCVREIQYINGEQKIVDKFDLSLYDDMVYLTDTIDNLLLSNEIHSINRISDNIQKESEQILKIQHSMNMPNEEQKLSAQTLSMQRFKIHDEIETIEQKLGPLQLISRKIRQTSMVLSRVIGSLNE</sequence>
<keyword evidence="2" id="KW-1185">Reference proteome</keyword>
<organism evidence="1 2">
    <name type="scientific">Paramecium sonneborni</name>
    <dbReference type="NCBI Taxonomy" id="65129"/>
    <lineage>
        <taxon>Eukaryota</taxon>
        <taxon>Sar</taxon>
        <taxon>Alveolata</taxon>
        <taxon>Ciliophora</taxon>
        <taxon>Intramacronucleata</taxon>
        <taxon>Oligohymenophorea</taxon>
        <taxon>Peniculida</taxon>
        <taxon>Parameciidae</taxon>
        <taxon>Paramecium</taxon>
    </lineage>
</organism>
<reference evidence="1" key="1">
    <citation type="submission" date="2021-01" db="EMBL/GenBank/DDBJ databases">
        <authorList>
            <consortium name="Genoscope - CEA"/>
            <person name="William W."/>
        </authorList>
    </citation>
    <scope>NUCLEOTIDE SEQUENCE</scope>
</reference>
<dbReference type="EMBL" id="CAJJDN010000070">
    <property type="protein sequence ID" value="CAD8098425.1"/>
    <property type="molecule type" value="Genomic_DNA"/>
</dbReference>
<gene>
    <name evidence="1" type="ORF">PSON_ATCC_30995.1.T0700112</name>
</gene>
<accession>A0A8S1P682</accession>
<comment type="caution">
    <text evidence="1">The sequence shown here is derived from an EMBL/GenBank/DDBJ whole genome shotgun (WGS) entry which is preliminary data.</text>
</comment>
<dbReference type="AlphaFoldDB" id="A0A8S1P682"/>